<reference evidence="6 7" key="1">
    <citation type="submission" date="2020-07" db="EMBL/GenBank/DDBJ databases">
        <authorList>
            <person name="Criscuolo A."/>
        </authorList>
    </citation>
    <scope>NUCLEOTIDE SEQUENCE [LARGE SCALE GENOMIC DNA]</scope>
    <source>
        <strain evidence="6">CIP111751</strain>
    </source>
</reference>
<dbReference type="Pfam" id="PF00488">
    <property type="entry name" value="MutS_V"/>
    <property type="match status" value="1"/>
</dbReference>
<dbReference type="InterPro" id="IPR000432">
    <property type="entry name" value="DNA_mismatch_repair_MutS_C"/>
</dbReference>
<evidence type="ECO:0000256" key="4">
    <source>
        <dbReference type="SAM" id="Phobius"/>
    </source>
</evidence>
<dbReference type="EMBL" id="CAJEWA010000004">
    <property type="protein sequence ID" value="CAD2071300.1"/>
    <property type="molecule type" value="Genomic_DNA"/>
</dbReference>
<accession>A0A6V7R1T6</accession>
<name>A0A6V7R1T6_9STAP</name>
<dbReference type="GO" id="GO:0030983">
    <property type="term" value="F:mismatched DNA binding"/>
    <property type="evidence" value="ECO:0007669"/>
    <property type="project" value="InterPro"/>
</dbReference>
<keyword evidence="4" id="KW-1133">Transmembrane helix</keyword>
<organism evidence="6 7">
    <name type="scientific">Jeotgalicoccus coquinae</name>
    <dbReference type="NCBI Taxonomy" id="709509"/>
    <lineage>
        <taxon>Bacteria</taxon>
        <taxon>Bacillati</taxon>
        <taxon>Bacillota</taxon>
        <taxon>Bacilli</taxon>
        <taxon>Bacillales</taxon>
        <taxon>Staphylococcaceae</taxon>
        <taxon>Jeotgalicoccus</taxon>
    </lineage>
</organism>
<dbReference type="GO" id="GO:0005829">
    <property type="term" value="C:cytosol"/>
    <property type="evidence" value="ECO:0007669"/>
    <property type="project" value="TreeGrafter"/>
</dbReference>
<keyword evidence="4" id="KW-0812">Transmembrane</keyword>
<dbReference type="SMART" id="SM00534">
    <property type="entry name" value="MUTSac"/>
    <property type="match status" value="1"/>
</dbReference>
<dbReference type="AlphaFoldDB" id="A0A6V7R1T6"/>
<keyword evidence="4" id="KW-0472">Membrane</keyword>
<evidence type="ECO:0000256" key="2">
    <source>
        <dbReference type="ARBA" id="ARBA00022840"/>
    </source>
</evidence>
<dbReference type="SUPFAM" id="SSF52540">
    <property type="entry name" value="P-loop containing nucleoside triphosphate hydrolases"/>
    <property type="match status" value="1"/>
</dbReference>
<evidence type="ECO:0000256" key="1">
    <source>
        <dbReference type="ARBA" id="ARBA00022741"/>
    </source>
</evidence>
<sequence length="554" mass="63750">MIKLLLNNCTSKRRVISIQTLYLFIIVMFLIMIVSLIIKIYEHFKLKKDIETLWSSRERLETKPEYYIHYHNYFVNIIENEHTEDRNIVDDETWNDLDIGRLLEKMNYTFTTIGTENLYAALRNAQEHNNIDEELLLKIKRDEEFRKDVSYRLAKLGRSGNSNTSKFMYEFMPVKKYNPLFILLSFMPIIGVLLFFINPYISLLLILGGFGLNAYFSHKHKGSTGLDYGDIFYAINIIVTAGNLNSRFNSKGLKRLSFISPLFVNDDSAGEMNMAVQIFAAFKLMFLIDYHLYHAAHGTLNKNYDLYKAGWRYTADLDMHYSLAMWREMLPYYTVPSAENTPLKTEGLYHPLVSDAVDNELNFTNDILLTGSNAAGKSTFMKALGVNVITSNGLNTSTSTVFNYTPGKVISSMEITDSVIEGDSYFISEVKSLKRIVDEIEEFDGTVYCIIDEIFKGTNTIERLAAGESFLRYLHEQENVNLIAATHDMELTDLLDGELDFYHFSETLIEDDIEFDYKIKDGIATSSNAIELLRLYGFPEAVYKKARIKVDENP</sequence>
<dbReference type="Gene3D" id="3.40.50.300">
    <property type="entry name" value="P-loop containing nucleotide triphosphate hydrolases"/>
    <property type="match status" value="1"/>
</dbReference>
<dbReference type="Proteomes" id="UP000534001">
    <property type="component" value="Unassembled WGS sequence"/>
</dbReference>
<dbReference type="GO" id="GO:0140664">
    <property type="term" value="F:ATP-dependent DNA damage sensor activity"/>
    <property type="evidence" value="ECO:0007669"/>
    <property type="project" value="InterPro"/>
</dbReference>
<keyword evidence="2" id="KW-0067">ATP-binding</keyword>
<dbReference type="GO" id="GO:0006298">
    <property type="term" value="P:mismatch repair"/>
    <property type="evidence" value="ECO:0007669"/>
    <property type="project" value="InterPro"/>
</dbReference>
<evidence type="ECO:0000313" key="6">
    <source>
        <dbReference type="EMBL" id="CAD2071300.1"/>
    </source>
</evidence>
<dbReference type="PANTHER" id="PTHR11361:SF152">
    <property type="entry name" value="DNA MISMATCH REPAIR PROTEIN"/>
    <property type="match status" value="1"/>
</dbReference>
<dbReference type="InterPro" id="IPR045076">
    <property type="entry name" value="MutS"/>
</dbReference>
<proteinExistence type="predicted"/>
<keyword evidence="1" id="KW-0547">Nucleotide-binding</keyword>
<evidence type="ECO:0000256" key="3">
    <source>
        <dbReference type="ARBA" id="ARBA00023125"/>
    </source>
</evidence>
<keyword evidence="3" id="KW-0238">DNA-binding</keyword>
<feature type="transmembrane region" description="Helical" evidence="4">
    <location>
        <begin position="20"/>
        <end position="38"/>
    </location>
</feature>
<comment type="caution">
    <text evidence="6">The sequence shown here is derived from an EMBL/GenBank/DDBJ whole genome shotgun (WGS) entry which is preliminary data.</text>
</comment>
<evidence type="ECO:0000313" key="7">
    <source>
        <dbReference type="Proteomes" id="UP000534001"/>
    </source>
</evidence>
<feature type="transmembrane region" description="Helical" evidence="4">
    <location>
        <begin position="180"/>
        <end position="211"/>
    </location>
</feature>
<gene>
    <name evidence="6" type="primary">mutS_1</name>
    <name evidence="6" type="ORF">JEOCOQ751_00194</name>
</gene>
<feature type="domain" description="DNA mismatch repair proteins mutS family" evidence="5">
    <location>
        <begin position="364"/>
        <end position="551"/>
    </location>
</feature>
<dbReference type="InterPro" id="IPR027417">
    <property type="entry name" value="P-loop_NTPase"/>
</dbReference>
<dbReference type="GO" id="GO:0005524">
    <property type="term" value="F:ATP binding"/>
    <property type="evidence" value="ECO:0007669"/>
    <property type="project" value="UniProtKB-KW"/>
</dbReference>
<dbReference type="PANTHER" id="PTHR11361">
    <property type="entry name" value="DNA MISMATCH REPAIR PROTEIN MUTS FAMILY MEMBER"/>
    <property type="match status" value="1"/>
</dbReference>
<protein>
    <submittedName>
        <fullName evidence="6">DNA mismatch repair protein MutS</fullName>
    </submittedName>
</protein>
<evidence type="ECO:0000259" key="5">
    <source>
        <dbReference type="SMART" id="SM00534"/>
    </source>
</evidence>